<keyword evidence="1" id="KW-0805">Transcription regulation</keyword>
<dbReference type="Pfam" id="PF12833">
    <property type="entry name" value="HTH_18"/>
    <property type="match status" value="1"/>
</dbReference>
<evidence type="ECO:0000313" key="5">
    <source>
        <dbReference type="Proteomes" id="UP000612456"/>
    </source>
</evidence>
<keyword evidence="2" id="KW-0804">Transcription</keyword>
<comment type="caution">
    <text evidence="4">The sequence shown here is derived from an EMBL/GenBank/DDBJ whole genome shotgun (WGS) entry which is preliminary data.</text>
</comment>
<dbReference type="GO" id="GO:0003700">
    <property type="term" value="F:DNA-binding transcription factor activity"/>
    <property type="evidence" value="ECO:0007669"/>
    <property type="project" value="InterPro"/>
</dbReference>
<dbReference type="AlphaFoldDB" id="A0A916Z6E7"/>
<dbReference type="Proteomes" id="UP000612456">
    <property type="component" value="Unassembled WGS sequence"/>
</dbReference>
<accession>A0A916Z6E7</accession>
<dbReference type="SUPFAM" id="SSF46689">
    <property type="entry name" value="Homeodomain-like"/>
    <property type="match status" value="1"/>
</dbReference>
<reference evidence="4" key="1">
    <citation type="journal article" date="2014" name="Int. J. Syst. Evol. Microbiol.">
        <title>Complete genome sequence of Corynebacterium casei LMG S-19264T (=DSM 44701T), isolated from a smear-ripened cheese.</title>
        <authorList>
            <consortium name="US DOE Joint Genome Institute (JGI-PGF)"/>
            <person name="Walter F."/>
            <person name="Albersmeier A."/>
            <person name="Kalinowski J."/>
            <person name="Ruckert C."/>
        </authorList>
    </citation>
    <scope>NUCLEOTIDE SEQUENCE</scope>
    <source>
        <strain evidence="4">CGMCC 1.15178</strain>
    </source>
</reference>
<dbReference type="PROSITE" id="PS01124">
    <property type="entry name" value="HTH_ARAC_FAMILY_2"/>
    <property type="match status" value="1"/>
</dbReference>
<reference evidence="4" key="2">
    <citation type="submission" date="2020-09" db="EMBL/GenBank/DDBJ databases">
        <authorList>
            <person name="Sun Q."/>
            <person name="Zhou Y."/>
        </authorList>
    </citation>
    <scope>NUCLEOTIDE SEQUENCE</scope>
    <source>
        <strain evidence="4">CGMCC 1.15178</strain>
    </source>
</reference>
<gene>
    <name evidence="4" type="ORF">GCM10010911_41250</name>
</gene>
<name>A0A916Z6E7_9BACL</name>
<keyword evidence="5" id="KW-1185">Reference proteome</keyword>
<organism evidence="4 5">
    <name type="scientific">Paenibacillus nasutitermitis</name>
    <dbReference type="NCBI Taxonomy" id="1652958"/>
    <lineage>
        <taxon>Bacteria</taxon>
        <taxon>Bacillati</taxon>
        <taxon>Bacillota</taxon>
        <taxon>Bacilli</taxon>
        <taxon>Bacillales</taxon>
        <taxon>Paenibacillaceae</taxon>
        <taxon>Paenibacillus</taxon>
    </lineage>
</organism>
<sequence>MSPKVFARFLRFEALLTSLLQEPATSLAEVSSHLGYPDQAHVIHEFKTWAGCTPAAFLVRAKQREIRGPIVPDPRYVFVPLYII</sequence>
<evidence type="ECO:0000256" key="1">
    <source>
        <dbReference type="ARBA" id="ARBA00023015"/>
    </source>
</evidence>
<evidence type="ECO:0000256" key="2">
    <source>
        <dbReference type="ARBA" id="ARBA00023163"/>
    </source>
</evidence>
<proteinExistence type="predicted"/>
<feature type="domain" description="HTH araC/xylS-type" evidence="3">
    <location>
        <begin position="1"/>
        <end position="60"/>
    </location>
</feature>
<dbReference type="InterPro" id="IPR018060">
    <property type="entry name" value="HTH_AraC"/>
</dbReference>
<evidence type="ECO:0000313" key="4">
    <source>
        <dbReference type="EMBL" id="GGD78905.1"/>
    </source>
</evidence>
<evidence type="ECO:0000259" key="3">
    <source>
        <dbReference type="PROSITE" id="PS01124"/>
    </source>
</evidence>
<dbReference type="GO" id="GO:0043565">
    <property type="term" value="F:sequence-specific DNA binding"/>
    <property type="evidence" value="ECO:0007669"/>
    <property type="project" value="InterPro"/>
</dbReference>
<dbReference type="EMBL" id="BMHP01000003">
    <property type="protein sequence ID" value="GGD78905.1"/>
    <property type="molecule type" value="Genomic_DNA"/>
</dbReference>
<dbReference type="InterPro" id="IPR009057">
    <property type="entry name" value="Homeodomain-like_sf"/>
</dbReference>
<dbReference type="Gene3D" id="1.10.10.60">
    <property type="entry name" value="Homeodomain-like"/>
    <property type="match status" value="1"/>
</dbReference>
<protein>
    <recommendedName>
        <fullName evidence="3">HTH araC/xylS-type domain-containing protein</fullName>
    </recommendedName>
</protein>